<reference evidence="2 3" key="1">
    <citation type="submission" date="2020-04" db="EMBL/GenBank/DDBJ databases">
        <authorList>
            <consortium name="Desulfovibrio sp. FSS-1 genome sequencing consortium"/>
            <person name="Shimoshige H."/>
            <person name="Kobayashi H."/>
            <person name="Maekawa T."/>
        </authorList>
    </citation>
    <scope>NUCLEOTIDE SEQUENCE [LARGE SCALE GENOMIC DNA]</scope>
    <source>
        <strain evidence="2 3">SIID29052-01</strain>
    </source>
</reference>
<name>A0A6V8LY98_9BACT</name>
<dbReference type="Gene3D" id="3.30.470.10">
    <property type="match status" value="1"/>
</dbReference>
<dbReference type="SUPFAM" id="SSF56752">
    <property type="entry name" value="D-aminoacid aminotransferase-like PLP-dependent enzymes"/>
    <property type="match status" value="1"/>
</dbReference>
<dbReference type="GO" id="GO:0003824">
    <property type="term" value="F:catalytic activity"/>
    <property type="evidence" value="ECO:0007669"/>
    <property type="project" value="InterPro"/>
</dbReference>
<dbReference type="AlphaFoldDB" id="A0A6V8LY98"/>
<evidence type="ECO:0008006" key="4">
    <source>
        <dbReference type="Google" id="ProtNLM"/>
    </source>
</evidence>
<dbReference type="InterPro" id="IPR043132">
    <property type="entry name" value="BCAT-like_C"/>
</dbReference>
<dbReference type="Gene3D" id="3.20.10.10">
    <property type="entry name" value="D-amino Acid Aminotransferase, subunit A, domain 2"/>
    <property type="match status" value="1"/>
</dbReference>
<reference evidence="2 3" key="2">
    <citation type="submission" date="2020-05" db="EMBL/GenBank/DDBJ databases">
        <title>Draft genome sequence of Desulfovibrio sp. strainFSS-1.</title>
        <authorList>
            <person name="Shimoshige H."/>
            <person name="Kobayashi H."/>
            <person name="Maekawa T."/>
        </authorList>
    </citation>
    <scope>NUCLEOTIDE SEQUENCE [LARGE SCALE GENOMIC DNA]</scope>
    <source>
        <strain evidence="2 3">SIID29052-01</strain>
    </source>
</reference>
<evidence type="ECO:0000256" key="1">
    <source>
        <dbReference type="ARBA" id="ARBA00009320"/>
    </source>
</evidence>
<dbReference type="InterPro" id="IPR001544">
    <property type="entry name" value="Aminotrans_IV"/>
</dbReference>
<dbReference type="InterPro" id="IPR043131">
    <property type="entry name" value="BCAT-like_N"/>
</dbReference>
<keyword evidence="3" id="KW-1185">Reference proteome</keyword>
<dbReference type="Pfam" id="PF01063">
    <property type="entry name" value="Aminotran_4"/>
    <property type="match status" value="1"/>
</dbReference>
<comment type="caution">
    <text evidence="2">The sequence shown here is derived from an EMBL/GenBank/DDBJ whole genome shotgun (WGS) entry which is preliminary data.</text>
</comment>
<evidence type="ECO:0000313" key="3">
    <source>
        <dbReference type="Proteomes" id="UP000494245"/>
    </source>
</evidence>
<gene>
    <name evidence="2" type="ORF">NNJEOMEG_02474</name>
</gene>
<dbReference type="InterPro" id="IPR050571">
    <property type="entry name" value="Class-IV_PLP-Dep_Aminotrnsfr"/>
</dbReference>
<sequence>MIAWIDGRLVPGTAALSLEGPSFRCGMGLFETVLFHQGRPRRLERHLERLAASLAALHLHRDLPAPSEAARLVVEVAHANGLAGETARVNLFCHQDRPQGEATLCITVTPYSIDPHAARALAVYPHAHASHLCAHKTMANLHQRLAWDFARRAGADDALLVDHHGNILEAACAALLFSDGKGFYEPKTPWKLPSLTMEAARRHLHVEEIPLTLADLDRLRHVYWLNSLGGIQPVVRVDDRTLDPDWETCRPLLRVLLGLDG</sequence>
<dbReference type="PANTHER" id="PTHR42743:SF13">
    <property type="entry name" value="P-LOOP CONTAINING NUCLEOSIDE TRIPHOSPHATE HYDROLASE PROTEIN"/>
    <property type="match status" value="1"/>
</dbReference>
<protein>
    <recommendedName>
        <fullName evidence="4">4-amino-4-deoxychorismate lyase</fullName>
    </recommendedName>
</protein>
<dbReference type="EMBL" id="BLTE01000011">
    <property type="protein sequence ID" value="GFK94627.1"/>
    <property type="molecule type" value="Genomic_DNA"/>
</dbReference>
<dbReference type="RefSeq" id="WP_173084878.1">
    <property type="nucleotide sequence ID" value="NZ_BLTE01000011.1"/>
</dbReference>
<comment type="similarity">
    <text evidence="1">Belongs to the class-IV pyridoxal-phosphate-dependent aminotransferase family.</text>
</comment>
<evidence type="ECO:0000313" key="2">
    <source>
        <dbReference type="EMBL" id="GFK94627.1"/>
    </source>
</evidence>
<proteinExistence type="inferred from homology"/>
<dbReference type="GO" id="GO:0046394">
    <property type="term" value="P:carboxylic acid biosynthetic process"/>
    <property type="evidence" value="ECO:0007669"/>
    <property type="project" value="UniProtKB-ARBA"/>
</dbReference>
<dbReference type="InterPro" id="IPR036038">
    <property type="entry name" value="Aminotransferase-like"/>
</dbReference>
<dbReference type="Proteomes" id="UP000494245">
    <property type="component" value="Unassembled WGS sequence"/>
</dbReference>
<accession>A0A6V8LY98</accession>
<dbReference type="PANTHER" id="PTHR42743">
    <property type="entry name" value="AMINO-ACID AMINOTRANSFERASE"/>
    <property type="match status" value="1"/>
</dbReference>
<organism evidence="2 3">
    <name type="scientific">Fundidesulfovibrio magnetotacticus</name>
    <dbReference type="NCBI Taxonomy" id="2730080"/>
    <lineage>
        <taxon>Bacteria</taxon>
        <taxon>Pseudomonadati</taxon>
        <taxon>Thermodesulfobacteriota</taxon>
        <taxon>Desulfovibrionia</taxon>
        <taxon>Desulfovibrionales</taxon>
        <taxon>Desulfovibrionaceae</taxon>
        <taxon>Fundidesulfovibrio</taxon>
    </lineage>
</organism>